<dbReference type="EMBL" id="JAFHLB010000042">
    <property type="protein sequence ID" value="MBN3580318.1"/>
    <property type="molecule type" value="Genomic_DNA"/>
</dbReference>
<dbReference type="SUPFAM" id="SSF52540">
    <property type="entry name" value="P-loop containing nucleoside triphosphate hydrolases"/>
    <property type="match status" value="1"/>
</dbReference>
<feature type="domain" description="TraG P-loop" evidence="1">
    <location>
        <begin position="457"/>
        <end position="843"/>
    </location>
</feature>
<dbReference type="PANTHER" id="PTHR38467:SF1">
    <property type="entry name" value="CONJUGATIVE TRANSFER: ASSEMBLY"/>
    <property type="match status" value="1"/>
</dbReference>
<dbReference type="Proteomes" id="UP000779070">
    <property type="component" value="Unassembled WGS sequence"/>
</dbReference>
<reference evidence="2 3" key="1">
    <citation type="submission" date="2021-02" db="EMBL/GenBank/DDBJ databases">
        <title>Draft Genome Sequences of 5 Vibrio neptunius Strains Isolated From of Bivalve Hatcheries.</title>
        <authorList>
            <person name="Galvis F."/>
            <person name="Barja J.L."/>
            <person name="Lemos M.L."/>
            <person name="Balado M."/>
        </authorList>
    </citation>
    <scope>NUCLEOTIDE SEQUENCE [LARGE SCALE GENOMIC DNA]</scope>
    <source>
        <strain evidence="2 3">PP-145.98</strain>
    </source>
</reference>
<proteinExistence type="predicted"/>
<dbReference type="InterPro" id="IPR025955">
    <property type="entry name" value="TraC/Conjuga_ATPase"/>
</dbReference>
<dbReference type="InterPro" id="IPR027417">
    <property type="entry name" value="P-loop_NTPase"/>
</dbReference>
<accession>A0ABS3A7H0</accession>
<dbReference type="InterPro" id="IPR053155">
    <property type="entry name" value="F-pilin_assembly_TraC"/>
</dbReference>
<evidence type="ECO:0000313" key="3">
    <source>
        <dbReference type="Proteomes" id="UP000779070"/>
    </source>
</evidence>
<dbReference type="InterPro" id="IPR014117">
    <property type="entry name" value="TraC-F-type"/>
</dbReference>
<sequence length="864" mass="97332">MLMNLFNKPKVGTLGAFYQDVKKHQNHFHHELPYRTFESTTNIFLNRASHGIGFKINVLGGSNDELIHSLNKLVCEFPQGDKWDYQLSLFGHNRVAHYLEANQTLMSKRGGICETLARKEAQYAQFAARQGFFHKQRHHFDLRDYEAYFFVSTTTKDDEALCDVRATIETALSQLGVETQRLTPEGLITFTGDTLNFDAKQDRPIARRYNRYDPINQQVMAADTELLIRRDHVAIRHTNHDGHETQGRTVCLGLSRTPSDFRLYALPECFASIRNIARHVTCPHLLTLNFRQEVTGHFEHGNNKKISDLTKTVGSSLAMLMPTAKDELEERKGLQKGLSDKEFTISSMVLNLTLFTNKTHQRRDVQAAKEAFSATGLDIRPQVMLQSQSLLTALPFTMSEGLWRDCGVAGKVRSMKSSNLVNFFPIVLDVKRMTGGLLLPTMRGQLSFFDPFNCGSDNKNIALTGGSGAGKSFFVQSMVKSVYGSGGKCWILDKGASYKKLTLMLGGVYLDHHNIYLNPFTHLGTMMDNAKREAESLHFINENGHHEAVDPIKEALSNITALFATIASPYQALESYQMAVLGDAIIRAWEKKRTDTLVDDVQEALFALANEYDDDRRIHDIAVQLNKYCCSGIYGDTFNKPSMLDPTIDITTLELDGFNEEVLRPVIFALIVSINQQMYLSGSRATAKMCIIEEAWSLMSGANAQTRTFINTGYRTARKFGGSFCTVTQGIIDFFANEEARASYDNSDIHMVLRQGDGFDKFLTENPKAFSEMEERILKRFPRASDAGYSCVRVKAGGHTSYHRIFADPFSRACLSTEPHEFEFCEQLMNRGMPLMEAINATAEQFYGQEIAEFEQALNAKDTP</sequence>
<keyword evidence="3" id="KW-1185">Reference proteome</keyword>
<evidence type="ECO:0000313" key="2">
    <source>
        <dbReference type="EMBL" id="MBN3580318.1"/>
    </source>
</evidence>
<organism evidence="2 3">
    <name type="scientific">Vibrio neptunius</name>
    <dbReference type="NCBI Taxonomy" id="170651"/>
    <lineage>
        <taxon>Bacteria</taxon>
        <taxon>Pseudomonadati</taxon>
        <taxon>Pseudomonadota</taxon>
        <taxon>Gammaproteobacteria</taxon>
        <taxon>Vibrionales</taxon>
        <taxon>Vibrionaceae</taxon>
        <taxon>Vibrio</taxon>
    </lineage>
</organism>
<dbReference type="Gene3D" id="3.40.50.300">
    <property type="entry name" value="P-loop containing nucleotide triphosphate hydrolases"/>
    <property type="match status" value="1"/>
</dbReference>
<dbReference type="Pfam" id="PF19044">
    <property type="entry name" value="P-loop_TraG"/>
    <property type="match status" value="1"/>
</dbReference>
<dbReference type="NCBIfam" id="TIGR02746">
    <property type="entry name" value="TraC-F-type"/>
    <property type="match status" value="1"/>
</dbReference>
<dbReference type="Pfam" id="PF11130">
    <property type="entry name" value="TraC_F_IV"/>
    <property type="match status" value="1"/>
</dbReference>
<name>A0ABS3A7H0_9VIBR</name>
<dbReference type="InterPro" id="IPR043964">
    <property type="entry name" value="P-loop_TraG"/>
</dbReference>
<evidence type="ECO:0000259" key="1">
    <source>
        <dbReference type="Pfam" id="PF19044"/>
    </source>
</evidence>
<protein>
    <submittedName>
        <fullName evidence="2">Type IV secretion system protein TraC</fullName>
    </submittedName>
</protein>
<dbReference type="Gene3D" id="1.10.8.730">
    <property type="match status" value="1"/>
</dbReference>
<comment type="caution">
    <text evidence="2">The sequence shown here is derived from an EMBL/GenBank/DDBJ whole genome shotgun (WGS) entry which is preliminary data.</text>
</comment>
<dbReference type="PANTHER" id="PTHR38467">
    <property type="match status" value="1"/>
</dbReference>
<gene>
    <name evidence="2" type="primary">traC</name>
    <name evidence="2" type="ORF">JYA62_21965</name>
</gene>